<sequence length="34" mass="3296">MLETVMPVPPLEVPVVPPLVGGVVPPSASASASA</sequence>
<accession>A0ABN0BWD5</accession>
<gene>
    <name evidence="1" type="ORF">NT05LM_2115</name>
</gene>
<keyword evidence="2" id="KW-1185">Reference proteome</keyword>
<proteinExistence type="predicted"/>
<protein>
    <submittedName>
        <fullName evidence="1">Uncharacterized protein</fullName>
    </submittedName>
</protein>
<comment type="caution">
    <text evidence="1">The sequence shown here is derived from an EMBL/GenBank/DDBJ whole genome shotgun (WGS) entry which is preliminary data.</text>
</comment>
<feature type="non-terminal residue" evidence="1">
    <location>
        <position position="34"/>
    </location>
</feature>
<evidence type="ECO:0000313" key="2">
    <source>
        <dbReference type="Proteomes" id="UP000003412"/>
    </source>
</evidence>
<evidence type="ECO:0000313" key="1">
    <source>
        <dbReference type="EMBL" id="EFR87389.1"/>
    </source>
</evidence>
<dbReference type="EMBL" id="ADXF01000742">
    <property type="protein sequence ID" value="EFR87389.1"/>
    <property type="molecule type" value="Genomic_DNA"/>
</dbReference>
<dbReference type="Proteomes" id="UP000003412">
    <property type="component" value="Chromosome"/>
</dbReference>
<organism evidence="1 2">
    <name type="scientific">Listeria marthii FSL S4-120</name>
    <dbReference type="NCBI Taxonomy" id="702457"/>
    <lineage>
        <taxon>Bacteria</taxon>
        <taxon>Bacillati</taxon>
        <taxon>Bacillota</taxon>
        <taxon>Bacilli</taxon>
        <taxon>Bacillales</taxon>
        <taxon>Listeriaceae</taxon>
        <taxon>Listeria</taxon>
    </lineage>
</organism>
<reference evidence="1 2" key="1">
    <citation type="journal article" date="2010" name="Microbiol. Resour. Announc.">
        <title>Comparative genomics of the bacterial genus Listeria: Genome evolution is characterized by limited gene acquisition and limited gene loss.</title>
        <authorList>
            <person name="den Bakker H.C."/>
            <person name="Cummings C.A."/>
            <person name="Ferreira V."/>
            <person name="Vatta P."/>
            <person name="Orsi R.H."/>
            <person name="Degoricija L."/>
            <person name="Barker M."/>
            <person name="Petrauskene O."/>
            <person name="Furtado M.R."/>
            <person name="Wiedmann M."/>
        </authorList>
    </citation>
    <scope>NUCLEOTIDE SEQUENCE [LARGE SCALE GENOMIC DNA]</scope>
    <source>
        <strain evidence="1 2">FSL S4-120</strain>
    </source>
</reference>
<name>A0ABN0BWD5_9LIST</name>